<dbReference type="EMBL" id="SNRW01000070">
    <property type="protein sequence ID" value="KAA6403710.1"/>
    <property type="molecule type" value="Genomic_DNA"/>
</dbReference>
<feature type="transmembrane region" description="Helical" evidence="1">
    <location>
        <begin position="254"/>
        <end position="277"/>
    </location>
</feature>
<protein>
    <submittedName>
        <fullName evidence="2">Uncharacterized protein</fullName>
    </submittedName>
</protein>
<keyword evidence="1" id="KW-0472">Membrane</keyword>
<dbReference type="Proteomes" id="UP000324800">
    <property type="component" value="Unassembled WGS sequence"/>
</dbReference>
<reference evidence="2 3" key="1">
    <citation type="submission" date="2019-03" db="EMBL/GenBank/DDBJ databases">
        <title>Single cell metagenomics reveals metabolic interactions within the superorganism composed of flagellate Streblomastix strix and complex community of Bacteroidetes bacteria on its surface.</title>
        <authorList>
            <person name="Treitli S.C."/>
            <person name="Kolisko M."/>
            <person name="Husnik F."/>
            <person name="Keeling P."/>
            <person name="Hampl V."/>
        </authorList>
    </citation>
    <scope>NUCLEOTIDE SEQUENCE [LARGE SCALE GENOMIC DNA]</scope>
    <source>
        <strain evidence="2">ST1C</strain>
    </source>
</reference>
<sequence>MQSQIVAVSNFGGVQNGARYNAGTAGGSSTLNNGYFEERLQQYFDDPAEFESIGITQKDFPGLFFIDKAHHYHSFIQNFMINYVENYGDQQRWTIKDYAEMYARVINEVDSALNGEEQSKIKNADKLGCFSGEVEIKGWLRQTECLEKVKSNPDLIYGQRCEASKNRNSDGTRSVGKFARSADRCIFSHCRPRYSRIGKNCVKELILHEEGQDKEEIWPEILEKQYHDQVYGVTTDPIKPEEEEKQNQWKTVGIFFIIFSLLLMVALIIIVVIFILIQKSQNSKSKNVELNDQYQEPLVYQTPIPEPCQGQNLSDE</sequence>
<evidence type="ECO:0000313" key="3">
    <source>
        <dbReference type="Proteomes" id="UP000324800"/>
    </source>
</evidence>
<evidence type="ECO:0000256" key="1">
    <source>
        <dbReference type="SAM" id="Phobius"/>
    </source>
</evidence>
<comment type="caution">
    <text evidence="2">The sequence shown here is derived from an EMBL/GenBank/DDBJ whole genome shotgun (WGS) entry which is preliminary data.</text>
</comment>
<name>A0A5J4X989_9EUKA</name>
<keyword evidence="1" id="KW-1133">Transmembrane helix</keyword>
<organism evidence="2 3">
    <name type="scientific">Streblomastix strix</name>
    <dbReference type="NCBI Taxonomy" id="222440"/>
    <lineage>
        <taxon>Eukaryota</taxon>
        <taxon>Metamonada</taxon>
        <taxon>Preaxostyla</taxon>
        <taxon>Oxymonadida</taxon>
        <taxon>Streblomastigidae</taxon>
        <taxon>Streblomastix</taxon>
    </lineage>
</organism>
<gene>
    <name evidence="2" type="ORF">EZS28_000768</name>
</gene>
<keyword evidence="1" id="KW-0812">Transmembrane</keyword>
<accession>A0A5J4X989</accession>
<evidence type="ECO:0000313" key="2">
    <source>
        <dbReference type="EMBL" id="KAA6403710.1"/>
    </source>
</evidence>
<dbReference type="AlphaFoldDB" id="A0A5J4X989"/>
<proteinExistence type="predicted"/>